<dbReference type="OrthoDB" id="9760528at2"/>
<feature type="transmembrane region" description="Helical" evidence="2">
    <location>
        <begin position="36"/>
        <end position="53"/>
    </location>
</feature>
<feature type="coiled-coil region" evidence="1">
    <location>
        <begin position="129"/>
        <end position="209"/>
    </location>
</feature>
<dbReference type="GO" id="GO:0015562">
    <property type="term" value="F:efflux transmembrane transporter activity"/>
    <property type="evidence" value="ECO:0007669"/>
    <property type="project" value="InterPro"/>
</dbReference>
<dbReference type="InterPro" id="IPR050739">
    <property type="entry name" value="MFP"/>
</dbReference>
<sequence length="453" mass="51357">MLNISSSKIKDRIPFSGAKSLIMTLPEKQSQKRIRLLAWLIAVVFISLFLPWTQSIRSKGYVTALRPEQRAQTIHSIIAGRIEKWYVTEGAFVSRGDTILRISEIKDEYFDSLLLPRTQMQVDAKTLSAEAYKEKVGALQAQLQALQENNVLKIQQAENKLKMAELKVQSDSIKFQQAKVNFDIGKKQLDRAEQLYAEGLRSLTDLESRRLKFQDVQAKLLSVENDYLISQNEMISAKIELNTIDNEFRDKIAKTRSEIYTAMSSQYDAEATTTKLENQYSNYEARTGFRYILAPQNGYLAKAIQVGIGETIKEGDQILNIIPSDAELAVEMYVQPVDLPLIKVGNKVRFIFDGWPAIVFSGWPRISNGTFGGVVVAMDQYAGTNNQYRVLVAQDPEEEPWPEMLRIGSGADGIALLNDVPVWYELWRQLNGFPADYYTRDEKEAVASEGKKK</sequence>
<keyword evidence="1" id="KW-0175">Coiled coil</keyword>
<dbReference type="Gene3D" id="2.40.50.100">
    <property type="match status" value="1"/>
</dbReference>
<dbReference type="STRING" id="226505.SAMN05444394_1496"/>
<dbReference type="PANTHER" id="PTHR30386">
    <property type="entry name" value="MEMBRANE FUSION SUBUNIT OF EMRAB-TOLC MULTIDRUG EFFLUX PUMP"/>
    <property type="match status" value="1"/>
</dbReference>
<dbReference type="SUPFAM" id="SSF56954">
    <property type="entry name" value="Outer membrane efflux proteins (OEP)"/>
    <property type="match status" value="1"/>
</dbReference>
<dbReference type="AlphaFoldDB" id="A0A1N6DXB3"/>
<dbReference type="Proteomes" id="UP000185221">
    <property type="component" value="Unassembled WGS sequence"/>
</dbReference>
<evidence type="ECO:0000256" key="2">
    <source>
        <dbReference type="SAM" id="Phobius"/>
    </source>
</evidence>
<name>A0A1N6DXB3_9BACT</name>
<evidence type="ECO:0000256" key="1">
    <source>
        <dbReference type="SAM" id="Coils"/>
    </source>
</evidence>
<keyword evidence="4" id="KW-1185">Reference proteome</keyword>
<reference evidence="4" key="1">
    <citation type="submission" date="2016-11" db="EMBL/GenBank/DDBJ databases">
        <authorList>
            <person name="Varghese N."/>
            <person name="Submissions S."/>
        </authorList>
    </citation>
    <scope>NUCLEOTIDE SEQUENCE [LARGE SCALE GENOMIC DNA]</scope>
    <source>
        <strain evidence="4">DSM 15292</strain>
    </source>
</reference>
<evidence type="ECO:0000313" key="3">
    <source>
        <dbReference type="EMBL" id="SIN75391.1"/>
    </source>
</evidence>
<dbReference type="RefSeq" id="WP_074224184.1">
    <property type="nucleotide sequence ID" value="NZ_FSRC01000001.1"/>
</dbReference>
<organism evidence="3 4">
    <name type="scientific">Algoriphagus halophilus</name>
    <dbReference type="NCBI Taxonomy" id="226505"/>
    <lineage>
        <taxon>Bacteria</taxon>
        <taxon>Pseudomonadati</taxon>
        <taxon>Bacteroidota</taxon>
        <taxon>Cytophagia</taxon>
        <taxon>Cytophagales</taxon>
        <taxon>Cyclobacteriaceae</taxon>
        <taxon>Algoriphagus</taxon>
    </lineage>
</organism>
<keyword evidence="2" id="KW-0472">Membrane</keyword>
<proteinExistence type="predicted"/>
<protein>
    <submittedName>
        <fullName evidence="3">Multidrug resistance efflux pump</fullName>
    </submittedName>
</protein>
<dbReference type="EMBL" id="FSRC01000001">
    <property type="protein sequence ID" value="SIN75391.1"/>
    <property type="molecule type" value="Genomic_DNA"/>
</dbReference>
<evidence type="ECO:0000313" key="4">
    <source>
        <dbReference type="Proteomes" id="UP000185221"/>
    </source>
</evidence>
<gene>
    <name evidence="3" type="ORF">SAMN05444394_1496</name>
</gene>
<keyword evidence="2" id="KW-1133">Transmembrane helix</keyword>
<keyword evidence="2" id="KW-0812">Transmembrane</keyword>
<accession>A0A1N6DXB3</accession>